<keyword evidence="1" id="KW-0732">Signal</keyword>
<proteinExistence type="predicted"/>
<feature type="chain" id="PRO_5038036615" description="DUF4906 domain-containing protein" evidence="1">
    <location>
        <begin position="26"/>
        <end position="763"/>
    </location>
</feature>
<comment type="caution">
    <text evidence="2">The sequence shown here is derived from an EMBL/GenBank/DDBJ whole genome shotgun (WGS) entry which is preliminary data.</text>
</comment>
<protein>
    <recommendedName>
        <fullName evidence="4">DUF4906 domain-containing protein</fullName>
    </recommendedName>
</protein>
<name>A0A948X2G3_9BACT</name>
<accession>A0A948X2G3</accession>
<dbReference type="Proteomes" id="UP000784286">
    <property type="component" value="Unassembled WGS sequence"/>
</dbReference>
<feature type="signal peptide" evidence="1">
    <location>
        <begin position="1"/>
        <end position="25"/>
    </location>
</feature>
<dbReference type="EMBL" id="JAHLFJ010000038">
    <property type="protein sequence ID" value="MBU3855676.1"/>
    <property type="molecule type" value="Genomic_DNA"/>
</dbReference>
<evidence type="ECO:0008006" key="4">
    <source>
        <dbReference type="Google" id="ProtNLM"/>
    </source>
</evidence>
<gene>
    <name evidence="2" type="ORF">H9928_03805</name>
</gene>
<sequence length="763" mass="84839">MQLNKLFLKVTVCLFLAVLLFQSCADEEAPGVSPPAASSVKIKFSAFPASSAGDSLAERDDRLTSVKAWLFENGILSEVWEQIPFSGEGYELKLDKVSGRLYAVAAEDGLAMDMRDAVVGTLTEQEWLKATVKMKGGELKHFATGSLDLSAGESRVSSSTLVLKRGIARFDLQIEPDQSIEVESLTLKNALQDAYCFPQESVTVPEDAVYGDHVVRFSSPLTSDSLGVVHVYEQANPELKVCIDAKVSGSPVRLEEKMPEVIRRNSVYVVKMKNEEQGLQLSIEEWNKEHIDLDVSVSSRLKIASASVLPEGVEVADEGSTLKLPHAATDFVFGVDCGNELELVSAEGSALVQVEAVPQTGANLYRVRKPLYVPNHPQEEVVLQFRRKGLTNAYPEDCIRLSAYPNPVTVSGLLAFDPETYACDFGRYIDNELGVLSLPDGKQLSVEFDRGEDPWIKIDGRDSSGACRVIAGWKPNDKTADGRVQAARLVISDKEDASRREEYVVKRRNYGLPVTWFHGVWWCKYNARGNSKSFDDQILSSSDPAEMAGKTVYDYLASCPAEDFLDLWKWEYMGDSGMGMEVVDDGGKLVLAGYNNGEKVHLNKLPAHTLSPEGYELPSFEEFNRVFDATDYIWMMWNGSHKLKVPWEGHEIVNRERFWRNGLQLGTVPMQNIIICRMSSPDFPEHEGITWYGASAQWNSDGIRHADHYNNILFAMSSATGQGWYIAGGLDNLYLNKNGAGANNSRVLRFKKSPVEYIYGYLE</sequence>
<reference evidence="2" key="2">
    <citation type="submission" date="2021-04" db="EMBL/GenBank/DDBJ databases">
        <authorList>
            <person name="Gilroy R."/>
        </authorList>
    </citation>
    <scope>NUCLEOTIDE SEQUENCE</scope>
    <source>
        <strain evidence="2">8470</strain>
    </source>
</reference>
<evidence type="ECO:0000313" key="3">
    <source>
        <dbReference type="Proteomes" id="UP000784286"/>
    </source>
</evidence>
<evidence type="ECO:0000313" key="2">
    <source>
        <dbReference type="EMBL" id="MBU3855676.1"/>
    </source>
</evidence>
<dbReference type="AlphaFoldDB" id="A0A948X2G3"/>
<evidence type="ECO:0000256" key="1">
    <source>
        <dbReference type="SAM" id="SignalP"/>
    </source>
</evidence>
<dbReference type="PROSITE" id="PS51257">
    <property type="entry name" value="PROKAR_LIPOPROTEIN"/>
    <property type="match status" value="1"/>
</dbReference>
<reference evidence="2" key="1">
    <citation type="journal article" date="2021" name="PeerJ">
        <title>Extensive microbial diversity within the chicken gut microbiome revealed by metagenomics and culture.</title>
        <authorList>
            <person name="Gilroy R."/>
            <person name="Ravi A."/>
            <person name="Getino M."/>
            <person name="Pursley I."/>
            <person name="Horton D.L."/>
            <person name="Alikhan N.F."/>
            <person name="Baker D."/>
            <person name="Gharbi K."/>
            <person name="Hall N."/>
            <person name="Watson M."/>
            <person name="Adriaenssens E.M."/>
            <person name="Foster-Nyarko E."/>
            <person name="Jarju S."/>
            <person name="Secka A."/>
            <person name="Antonio M."/>
            <person name="Oren A."/>
            <person name="Chaudhuri R.R."/>
            <person name="La Ragione R."/>
            <person name="Hildebrand F."/>
            <person name="Pallen M.J."/>
        </authorList>
    </citation>
    <scope>NUCLEOTIDE SEQUENCE</scope>
    <source>
        <strain evidence="2">8470</strain>
    </source>
</reference>
<organism evidence="2 3">
    <name type="scientific">Candidatus Phocaeicola excrementipullorum</name>
    <dbReference type="NCBI Taxonomy" id="2838731"/>
    <lineage>
        <taxon>Bacteria</taxon>
        <taxon>Pseudomonadati</taxon>
        <taxon>Bacteroidota</taxon>
        <taxon>Bacteroidia</taxon>
        <taxon>Bacteroidales</taxon>
        <taxon>Bacteroidaceae</taxon>
        <taxon>Phocaeicola</taxon>
    </lineage>
</organism>